<evidence type="ECO:0000313" key="3">
    <source>
        <dbReference type="Proteomes" id="UP001066276"/>
    </source>
</evidence>
<reference evidence="2" key="1">
    <citation type="journal article" date="2022" name="bioRxiv">
        <title>Sequencing and chromosome-scale assembly of the giantPleurodeles waltlgenome.</title>
        <authorList>
            <person name="Brown T."/>
            <person name="Elewa A."/>
            <person name="Iarovenko S."/>
            <person name="Subramanian E."/>
            <person name="Araus A.J."/>
            <person name="Petzold A."/>
            <person name="Susuki M."/>
            <person name="Suzuki K.-i.T."/>
            <person name="Hayashi T."/>
            <person name="Toyoda A."/>
            <person name="Oliveira C."/>
            <person name="Osipova E."/>
            <person name="Leigh N.D."/>
            <person name="Simon A."/>
            <person name="Yun M.H."/>
        </authorList>
    </citation>
    <scope>NUCLEOTIDE SEQUENCE</scope>
    <source>
        <strain evidence="2">20211129_DDA</strain>
        <tissue evidence="2">Liver</tissue>
    </source>
</reference>
<sequence length="97" mass="9999">MGVTPQQLQLSGAPRWDGSCGHVTMLLVQRPPHPAAHVPLLITGLPGSRRHSPPLSGAGLPGSAKAAQDQGGFTEASLASHPLPSTPSWQQLELGVT</sequence>
<feature type="region of interest" description="Disordered" evidence="1">
    <location>
        <begin position="39"/>
        <end position="97"/>
    </location>
</feature>
<protein>
    <submittedName>
        <fullName evidence="2">Uncharacterized protein</fullName>
    </submittedName>
</protein>
<dbReference type="Proteomes" id="UP001066276">
    <property type="component" value="Chromosome 5"/>
</dbReference>
<name>A0AAV7RHU0_PLEWA</name>
<accession>A0AAV7RHU0</accession>
<evidence type="ECO:0000256" key="1">
    <source>
        <dbReference type="SAM" id="MobiDB-lite"/>
    </source>
</evidence>
<dbReference type="EMBL" id="JANPWB010000009">
    <property type="protein sequence ID" value="KAJ1151075.1"/>
    <property type="molecule type" value="Genomic_DNA"/>
</dbReference>
<proteinExistence type="predicted"/>
<dbReference type="AlphaFoldDB" id="A0AAV7RHU0"/>
<keyword evidence="3" id="KW-1185">Reference proteome</keyword>
<comment type="caution">
    <text evidence="2">The sequence shown here is derived from an EMBL/GenBank/DDBJ whole genome shotgun (WGS) entry which is preliminary data.</text>
</comment>
<gene>
    <name evidence="2" type="ORF">NDU88_003862</name>
</gene>
<evidence type="ECO:0000313" key="2">
    <source>
        <dbReference type="EMBL" id="KAJ1151075.1"/>
    </source>
</evidence>
<organism evidence="2 3">
    <name type="scientific">Pleurodeles waltl</name>
    <name type="common">Iberian ribbed newt</name>
    <dbReference type="NCBI Taxonomy" id="8319"/>
    <lineage>
        <taxon>Eukaryota</taxon>
        <taxon>Metazoa</taxon>
        <taxon>Chordata</taxon>
        <taxon>Craniata</taxon>
        <taxon>Vertebrata</taxon>
        <taxon>Euteleostomi</taxon>
        <taxon>Amphibia</taxon>
        <taxon>Batrachia</taxon>
        <taxon>Caudata</taxon>
        <taxon>Salamandroidea</taxon>
        <taxon>Salamandridae</taxon>
        <taxon>Pleurodelinae</taxon>
        <taxon>Pleurodeles</taxon>
    </lineage>
</organism>